<organism evidence="3 4">
    <name type="scientific">Caryophanon tenue</name>
    <dbReference type="NCBI Taxonomy" id="33978"/>
    <lineage>
        <taxon>Bacteria</taxon>
        <taxon>Bacillati</taxon>
        <taxon>Bacillota</taxon>
        <taxon>Bacilli</taxon>
        <taxon>Bacillales</taxon>
        <taxon>Caryophanaceae</taxon>
        <taxon>Caryophanon</taxon>
    </lineage>
</organism>
<dbReference type="Gene3D" id="1.10.530.10">
    <property type="match status" value="1"/>
</dbReference>
<keyword evidence="1" id="KW-0732">Signal</keyword>
<sequence>MNYSKIFFILMLCCLLCVPMSVSANEKYSAAGSHAKSLLFLESKGIPDLERFGRSVTRAEFAMYMVRALQLPTMVSGRKYSDVGASHIYYEDIQTATAAGIIQGDTTTGKFNPSAPISRIHMVRMITNALELVNIVPTSAKNPNFSDTKGVSADYAKRIMTTYNLGIITGDMATGQFNPFKNATVAQSATFITRFYDVIDRQKKWYSVADIVSGNLQLKGYYTSFNSAKNALKEGQIILYKDKVRYMNDGIVYFTKYNTMFIESTYSDNDAMSLLSSTEAMYVSSTEKGVTVQIGDLQQTYTHEEVSLIPTELTSVPRSYYIVDSGELVHYEYKHVLKRYEPAYIVGAAPTKLTVGQRYYSVDGITFYNQKAQVVGNFYNYYQYMPFRVATKYTANQLNEMISTLLVEAEKKGYKHATTQSKLIGLGQALKDAEQTYHMNAMALLAMATYESNYGMSEQAQKHNNLIGTAAVLSQYGKANYRSPSLNIQQMAQYFSDEYVTPYRSQIDKKRKSGHGAVLGSKAVGMNKKYTANPFWGAQVASIYYRLDKQFGNKDAQQQVKVAFTAAPKASSLPTYETADTRGKIAFEYRNFGLPVAVVQIGESFTKIIADDDRFTHVYMPSSSLKMIQTIQ</sequence>
<dbReference type="RefSeq" id="WP_066544884.1">
    <property type="nucleotide sequence ID" value="NZ_MASJ01000014.1"/>
</dbReference>
<feature type="domain" description="SLH" evidence="2">
    <location>
        <begin position="142"/>
        <end position="206"/>
    </location>
</feature>
<dbReference type="OrthoDB" id="9816557at2"/>
<protein>
    <recommendedName>
        <fullName evidence="2">SLH domain-containing protein</fullName>
    </recommendedName>
</protein>
<dbReference type="EMBL" id="MASJ01000014">
    <property type="protein sequence ID" value="OCS85367.1"/>
    <property type="molecule type" value="Genomic_DNA"/>
</dbReference>
<dbReference type="STRING" id="33978.A6M13_13075"/>
<dbReference type="Proteomes" id="UP000093199">
    <property type="component" value="Unassembled WGS sequence"/>
</dbReference>
<name>A0A1C0YDW3_9BACL</name>
<reference evidence="3 4" key="1">
    <citation type="submission" date="2016-07" db="EMBL/GenBank/DDBJ databases">
        <title>Caryophanon tenue genome sequencing.</title>
        <authorList>
            <person name="Verma A."/>
            <person name="Pal Y."/>
            <person name="Krishnamurthi S."/>
        </authorList>
    </citation>
    <scope>NUCLEOTIDE SEQUENCE [LARGE SCALE GENOMIC DNA]</scope>
    <source>
        <strain evidence="3 4">DSM 14152</strain>
    </source>
</reference>
<dbReference type="InterPro" id="IPR002901">
    <property type="entry name" value="MGlyc_endo_b_GlcNAc-like_dom"/>
</dbReference>
<evidence type="ECO:0000313" key="3">
    <source>
        <dbReference type="EMBL" id="OCS85367.1"/>
    </source>
</evidence>
<accession>A0A1C0YDW3</accession>
<gene>
    <name evidence="3" type="ORF">A6M13_13075</name>
</gene>
<comment type="caution">
    <text evidence="3">The sequence shown here is derived from an EMBL/GenBank/DDBJ whole genome shotgun (WGS) entry which is preliminary data.</text>
</comment>
<evidence type="ECO:0000313" key="4">
    <source>
        <dbReference type="Proteomes" id="UP000093199"/>
    </source>
</evidence>
<evidence type="ECO:0000256" key="1">
    <source>
        <dbReference type="SAM" id="SignalP"/>
    </source>
</evidence>
<dbReference type="AlphaFoldDB" id="A0A1C0YDW3"/>
<dbReference type="GO" id="GO:0004040">
    <property type="term" value="F:amidase activity"/>
    <property type="evidence" value="ECO:0007669"/>
    <property type="project" value="InterPro"/>
</dbReference>
<feature type="domain" description="SLH" evidence="2">
    <location>
        <begin position="76"/>
        <end position="140"/>
    </location>
</feature>
<dbReference type="InterPro" id="IPR001119">
    <property type="entry name" value="SLH_dom"/>
</dbReference>
<dbReference type="Pfam" id="PF01832">
    <property type="entry name" value="Glucosaminidase"/>
    <property type="match status" value="1"/>
</dbReference>
<evidence type="ECO:0000259" key="2">
    <source>
        <dbReference type="PROSITE" id="PS51272"/>
    </source>
</evidence>
<dbReference type="PROSITE" id="PS51272">
    <property type="entry name" value="SLH"/>
    <property type="match status" value="2"/>
</dbReference>
<proteinExistence type="predicted"/>
<feature type="chain" id="PRO_5008649048" description="SLH domain-containing protein" evidence="1">
    <location>
        <begin position="25"/>
        <end position="632"/>
    </location>
</feature>
<feature type="signal peptide" evidence="1">
    <location>
        <begin position="1"/>
        <end position="24"/>
    </location>
</feature>
<dbReference type="Pfam" id="PF00395">
    <property type="entry name" value="SLH"/>
    <property type="match status" value="2"/>
</dbReference>
<keyword evidence="4" id="KW-1185">Reference proteome</keyword>